<dbReference type="PROSITE" id="PS50847">
    <property type="entry name" value="GRAM_POS_ANCHORING"/>
    <property type="match status" value="1"/>
</dbReference>
<feature type="domain" description="Gram-positive cocci surface proteins LPxTG" evidence="7">
    <location>
        <begin position="938"/>
        <end position="973"/>
    </location>
</feature>
<name>A0A7J5B3B6_9MICO</name>
<protein>
    <submittedName>
        <fullName evidence="9">ExeM/NucH family extracellular endonuclease</fullName>
    </submittedName>
</protein>
<feature type="region of interest" description="Disordered" evidence="5">
    <location>
        <begin position="223"/>
        <end position="243"/>
    </location>
</feature>
<evidence type="ECO:0000259" key="8">
    <source>
        <dbReference type="PROSITE" id="PS51841"/>
    </source>
</evidence>
<feature type="compositionally biased region" description="Low complexity" evidence="5">
    <location>
        <begin position="875"/>
        <end position="897"/>
    </location>
</feature>
<keyword evidence="6" id="KW-1133">Transmembrane helix</keyword>
<keyword evidence="4" id="KW-0572">Peptidoglycan-anchor</keyword>
<proteinExistence type="predicted"/>
<evidence type="ECO:0000256" key="3">
    <source>
        <dbReference type="ARBA" id="ARBA00022729"/>
    </source>
</evidence>
<evidence type="ECO:0000313" key="10">
    <source>
        <dbReference type="Proteomes" id="UP000490386"/>
    </source>
</evidence>
<reference evidence="9 10" key="1">
    <citation type="submission" date="2019-09" db="EMBL/GenBank/DDBJ databases">
        <title>Phylogeny of genus Pseudoclavibacter and closely related genus.</title>
        <authorList>
            <person name="Li Y."/>
        </authorList>
    </citation>
    <scope>NUCLEOTIDE SEQUENCE [LARGE SCALE GENOMIC DNA]</scope>
    <source>
        <strain evidence="9 10">THG-MD12</strain>
    </source>
</reference>
<dbReference type="NCBIfam" id="NF033681">
    <property type="entry name" value="ExeM_NucH_DNase"/>
    <property type="match status" value="1"/>
</dbReference>
<dbReference type="SUPFAM" id="SSF56219">
    <property type="entry name" value="DNase I-like"/>
    <property type="match status" value="1"/>
</dbReference>
<dbReference type="InterPro" id="IPR005135">
    <property type="entry name" value="Endo/exonuclease/phosphatase"/>
</dbReference>
<keyword evidence="6" id="KW-0812">Transmembrane</keyword>
<keyword evidence="9" id="KW-0255">Endonuclease</keyword>
<dbReference type="PANTHER" id="PTHR42834">
    <property type="entry name" value="ENDONUCLEASE/EXONUCLEASE/PHOSPHATASE FAMILY PROTEIN (AFU_ORTHOLOGUE AFUA_3G09210)"/>
    <property type="match status" value="1"/>
</dbReference>
<dbReference type="Gene3D" id="3.60.10.10">
    <property type="entry name" value="Endonuclease/exonuclease/phosphatase"/>
    <property type="match status" value="1"/>
</dbReference>
<dbReference type="EMBL" id="WBJX01000002">
    <property type="protein sequence ID" value="KAB1638513.1"/>
    <property type="molecule type" value="Genomic_DNA"/>
</dbReference>
<dbReference type="PANTHER" id="PTHR42834:SF1">
    <property type="entry name" value="ENDONUCLEASE_EXONUCLEASE_PHOSPHATASE FAMILY PROTEIN (AFU_ORTHOLOGUE AFUA_3G09210)"/>
    <property type="match status" value="1"/>
</dbReference>
<feature type="compositionally biased region" description="Low complexity" evidence="5">
    <location>
        <begin position="904"/>
        <end position="921"/>
    </location>
</feature>
<dbReference type="CDD" id="cd10283">
    <property type="entry name" value="MnuA_DNase1-like"/>
    <property type="match status" value="1"/>
</dbReference>
<dbReference type="GO" id="GO:0004519">
    <property type="term" value="F:endonuclease activity"/>
    <property type="evidence" value="ECO:0007669"/>
    <property type="project" value="UniProtKB-KW"/>
</dbReference>
<keyword evidence="9" id="KW-0540">Nuclease</keyword>
<feature type="transmembrane region" description="Helical" evidence="6">
    <location>
        <begin position="945"/>
        <end position="966"/>
    </location>
</feature>
<keyword evidence="6" id="KW-0472">Membrane</keyword>
<evidence type="ECO:0000256" key="4">
    <source>
        <dbReference type="ARBA" id="ARBA00023088"/>
    </source>
</evidence>
<dbReference type="Pfam" id="PF03372">
    <property type="entry name" value="Exo_endo_phos"/>
    <property type="match status" value="1"/>
</dbReference>
<evidence type="ECO:0000256" key="2">
    <source>
        <dbReference type="ARBA" id="ARBA00022525"/>
    </source>
</evidence>
<dbReference type="CDD" id="cd04486">
    <property type="entry name" value="YhcR_OBF_like"/>
    <property type="match status" value="1"/>
</dbReference>
<dbReference type="OrthoDB" id="1016457at2"/>
<dbReference type="Pfam" id="PF00932">
    <property type="entry name" value="LTD"/>
    <property type="match status" value="1"/>
</dbReference>
<evidence type="ECO:0000256" key="6">
    <source>
        <dbReference type="SAM" id="Phobius"/>
    </source>
</evidence>
<keyword evidence="2" id="KW-0964">Secreted</keyword>
<dbReference type="InterPro" id="IPR036691">
    <property type="entry name" value="Endo/exonu/phosph_ase_sf"/>
</dbReference>
<evidence type="ECO:0000256" key="1">
    <source>
        <dbReference type="ARBA" id="ARBA00022512"/>
    </source>
</evidence>
<dbReference type="InterPro" id="IPR047971">
    <property type="entry name" value="ExeM-like"/>
</dbReference>
<evidence type="ECO:0000259" key="7">
    <source>
        <dbReference type="PROSITE" id="PS50847"/>
    </source>
</evidence>
<sequence length="973" mass="99508">MRHGAGTVTAISSDERPRRTHVTRPWQKLLAVGAATTLTGGGLLVAAAPPTFAAPGGTELVINEAYGGGGNSGSLYSNDFVELYNPGPAAISVDGWSVQYFSAGGNLGGVAELSGTVAPASHYLVALSAGTSQTGELPAPDASGEIAMGARGGIVALADTTDALTLPAGTAADALGVVDLVGYGSASAFEGAAPAPELGNALSAQRSATGVDTDENSADFVAAAPTPENSAGGSTTTPAPTTTAVPTVPPEAELVSIAEIQGTAAASPFVDQTVTTEGVVTAVYAEGGLGGFNIQTPGVSDPTTHIASTGVFVYGPAAAATVSIGDRVAVTGRVGERFESTQISASGVEQLEVRQEDVVEPVAIEWPETDEERERYEGMLLAPSGTYRVSENYALNQYGEVGLSVGERLLVTPTEVGAPGSAEAVAQAEYNAAHSVILDDGASTDFLRRESGSMVNAAIPLPYLSIETPVTVGATATFSQPVVVHYSFDSYRFQPTTTLTGTEDAPVTFSDAREAGPDSVGGSLQLGTFNVLNYFTSLGVDSCDPSQSYTDREGNPISANGCLPRGAWDAENLERQESKIVAAINQLDADIVALEEIEDSSDFGKDRDAALVDIVDALNTAAGADRWAHVPSPADIPATGDDVIRTAFIYQPATVELSGSSSILDDPAFVNGRAPLAQTFSDPATDTDFIVVANHFKSKGGSGEGDNADEDDIVGPAGAVGGWNGDRTRQAQALAGFAEAQRAEHGTDLLFLTGDFNSYSQEDPLRVLEDAGYENLGDLRNRTAGEPGSTGTEYSYSFGGTVGSLDHILASDAAAGAVTGADVWTINAYEQVGTEYSRFNSNVTQLYSDDVYRSSDHNPFLIGLDFSVAPTPTETVGPAPTETAGPAPTETVAPEPTQTDGTVPGVSPSASAIPPAAGGPTPSQPTAPGNPGSDGQQLATTGVELGTILPITAGATLLAGALAFLLRRRVDRA</sequence>
<keyword evidence="3" id="KW-0732">Signal</keyword>
<gene>
    <name evidence="9" type="ORF">F8O03_09010</name>
</gene>
<dbReference type="AlphaFoldDB" id="A0A7J5B3B6"/>
<keyword evidence="9" id="KW-0378">Hydrolase</keyword>
<dbReference type="NCBIfam" id="TIGR01167">
    <property type="entry name" value="LPXTG_anchor"/>
    <property type="match status" value="1"/>
</dbReference>
<dbReference type="PROSITE" id="PS51841">
    <property type="entry name" value="LTD"/>
    <property type="match status" value="1"/>
</dbReference>
<dbReference type="InterPro" id="IPR019931">
    <property type="entry name" value="LPXTG_anchor"/>
</dbReference>
<feature type="region of interest" description="Disordered" evidence="5">
    <location>
        <begin position="871"/>
        <end position="938"/>
    </location>
</feature>
<accession>A0A7J5B3B6</accession>
<feature type="domain" description="LTD" evidence="8">
    <location>
        <begin position="48"/>
        <end position="185"/>
    </location>
</feature>
<feature type="region of interest" description="Disordered" evidence="5">
    <location>
        <begin position="1"/>
        <end position="22"/>
    </location>
</feature>
<keyword evidence="10" id="KW-1185">Reference proteome</keyword>
<evidence type="ECO:0000256" key="5">
    <source>
        <dbReference type="SAM" id="MobiDB-lite"/>
    </source>
</evidence>
<organism evidence="9 10">
    <name type="scientific">Pseudoclavibacter terrae</name>
    <dbReference type="NCBI Taxonomy" id="1530195"/>
    <lineage>
        <taxon>Bacteria</taxon>
        <taxon>Bacillati</taxon>
        <taxon>Actinomycetota</taxon>
        <taxon>Actinomycetes</taxon>
        <taxon>Micrococcales</taxon>
        <taxon>Microbacteriaceae</taxon>
        <taxon>Pseudoclavibacter</taxon>
    </lineage>
</organism>
<dbReference type="Proteomes" id="UP000490386">
    <property type="component" value="Unassembled WGS sequence"/>
</dbReference>
<dbReference type="InterPro" id="IPR001322">
    <property type="entry name" value="Lamin_tail_dom"/>
</dbReference>
<evidence type="ECO:0000313" key="9">
    <source>
        <dbReference type="EMBL" id="KAB1638513.1"/>
    </source>
</evidence>
<keyword evidence="1" id="KW-0134">Cell wall</keyword>
<comment type="caution">
    <text evidence="9">The sequence shown here is derived from an EMBL/GenBank/DDBJ whole genome shotgun (WGS) entry which is preliminary data.</text>
</comment>